<protein>
    <submittedName>
        <fullName evidence="1">Uncharacterized protein</fullName>
    </submittedName>
</protein>
<keyword evidence="2" id="KW-1185">Reference proteome</keyword>
<organism evidence="1 2">
    <name type="scientific">Fusarium torreyae</name>
    <dbReference type="NCBI Taxonomy" id="1237075"/>
    <lineage>
        <taxon>Eukaryota</taxon>
        <taxon>Fungi</taxon>
        <taxon>Dikarya</taxon>
        <taxon>Ascomycota</taxon>
        <taxon>Pezizomycotina</taxon>
        <taxon>Sordariomycetes</taxon>
        <taxon>Hypocreomycetidae</taxon>
        <taxon>Hypocreales</taxon>
        <taxon>Nectriaceae</taxon>
        <taxon>Fusarium</taxon>
    </lineage>
</organism>
<name>A0A9W8V765_9HYPO</name>
<gene>
    <name evidence="1" type="ORF">NW762_013757</name>
</gene>
<dbReference type="AlphaFoldDB" id="A0A9W8V765"/>
<comment type="caution">
    <text evidence="1">The sequence shown here is derived from an EMBL/GenBank/DDBJ whole genome shotgun (WGS) entry which is preliminary data.</text>
</comment>
<accession>A0A9W8V765</accession>
<dbReference type="Proteomes" id="UP001152049">
    <property type="component" value="Unassembled WGS sequence"/>
</dbReference>
<evidence type="ECO:0000313" key="2">
    <source>
        <dbReference type="Proteomes" id="UP001152049"/>
    </source>
</evidence>
<sequence>MATTSAVSDLHGVDLPARYEIRRLEENHGDWVNALTRHAAFYGSELWAPLYVGMARRLAIQAYKINKGQVDMMLAKGLSYGIFDKEYQFKRPESSETGGAVYWNDLDEWDSTKETDGRRELADAMDFPLVSVMISVDNADQPPKVVPGTSPVGIPHGHFYFAACEQAAADQGVPLDGNNDKMLEPGVVLGRRGTATLDGHNGKGLMKALSHFIIHQARADGFREIEMHAQSHAVFHVWTNPPSPYHVKVKFKTPLDEFETEIDGKKIKPFEKSSGAIGCLLSVYLSE</sequence>
<dbReference type="OrthoDB" id="5169850at2759"/>
<evidence type="ECO:0000313" key="1">
    <source>
        <dbReference type="EMBL" id="KAJ4246013.1"/>
    </source>
</evidence>
<proteinExistence type="predicted"/>
<dbReference type="EMBL" id="JAOQAZ010000044">
    <property type="protein sequence ID" value="KAJ4246013.1"/>
    <property type="molecule type" value="Genomic_DNA"/>
</dbReference>
<reference evidence="1" key="1">
    <citation type="submission" date="2022-09" db="EMBL/GenBank/DDBJ databases">
        <title>Fusarium specimens isolated from Avocado Roots.</title>
        <authorList>
            <person name="Stajich J."/>
            <person name="Roper C."/>
            <person name="Heimlech-Rivalta G."/>
        </authorList>
    </citation>
    <scope>NUCLEOTIDE SEQUENCE</scope>
    <source>
        <strain evidence="1">CF00136</strain>
    </source>
</reference>